<evidence type="ECO:0000259" key="4">
    <source>
        <dbReference type="PROSITE" id="PS51462"/>
    </source>
</evidence>
<dbReference type="SUPFAM" id="SSF55811">
    <property type="entry name" value="Nudix"/>
    <property type="match status" value="1"/>
</dbReference>
<dbReference type="InterPro" id="IPR020476">
    <property type="entry name" value="Nudix_hydrolase"/>
</dbReference>
<dbReference type="Gene3D" id="3.90.79.10">
    <property type="entry name" value="Nucleoside Triphosphate Pyrophosphohydrolase"/>
    <property type="match status" value="1"/>
</dbReference>
<dbReference type="Pfam" id="PF00293">
    <property type="entry name" value="NUDIX"/>
    <property type="match status" value="1"/>
</dbReference>
<dbReference type="PANTHER" id="PTHR43736:SF1">
    <property type="entry name" value="DIHYDRONEOPTERIN TRIPHOSPHATE DIPHOSPHATASE"/>
    <property type="match status" value="1"/>
</dbReference>
<name>A0A246WNQ0_9BURK</name>
<dbReference type="InterPro" id="IPR000086">
    <property type="entry name" value="NUDIX_hydrolase_dom"/>
</dbReference>
<evidence type="ECO:0000313" key="6">
    <source>
        <dbReference type="Proteomes" id="UP000197596"/>
    </source>
</evidence>
<dbReference type="RefSeq" id="WP_088751987.1">
    <property type="nucleotide sequence ID" value="NZ_NJGU01000009.1"/>
</dbReference>
<feature type="domain" description="Nudix hydrolase" evidence="4">
    <location>
        <begin position="1"/>
        <end position="127"/>
    </location>
</feature>
<dbReference type="PROSITE" id="PS51462">
    <property type="entry name" value="NUDIX"/>
    <property type="match status" value="1"/>
</dbReference>
<dbReference type="InterPro" id="IPR015797">
    <property type="entry name" value="NUDIX_hydrolase-like_dom_sf"/>
</dbReference>
<dbReference type="Proteomes" id="UP000197596">
    <property type="component" value="Unassembled WGS sequence"/>
</dbReference>
<evidence type="ECO:0000313" key="5">
    <source>
        <dbReference type="EMBL" id="OWY27907.1"/>
    </source>
</evidence>
<reference evidence="5 6" key="1">
    <citation type="submission" date="2017-06" db="EMBL/GenBank/DDBJ databases">
        <title>Herbaspirillum phytohormonus sp. nov., isolated from the root nodule of Robinia pseudoacacia in lead-zinc mine.</title>
        <authorList>
            <person name="Fan M."/>
            <person name="Lin Y."/>
        </authorList>
    </citation>
    <scope>NUCLEOTIDE SEQUENCE [LARGE SCALE GENOMIC DNA]</scope>
    <source>
        <strain evidence="5 6">HZ10</strain>
    </source>
</reference>
<comment type="similarity">
    <text evidence="3">Belongs to the Nudix hydrolase family.</text>
</comment>
<evidence type="ECO:0000256" key="3">
    <source>
        <dbReference type="RuleBase" id="RU003476"/>
    </source>
</evidence>
<dbReference type="PANTHER" id="PTHR43736">
    <property type="entry name" value="ADP-RIBOSE PYROPHOSPHATASE"/>
    <property type="match status" value="1"/>
</dbReference>
<dbReference type="PROSITE" id="PS00893">
    <property type="entry name" value="NUDIX_BOX"/>
    <property type="match status" value="1"/>
</dbReference>
<gene>
    <name evidence="5" type="ORF">CEJ42_17655</name>
</gene>
<evidence type="ECO:0000256" key="2">
    <source>
        <dbReference type="ARBA" id="ARBA00022801"/>
    </source>
</evidence>
<dbReference type="EMBL" id="NJGU01000009">
    <property type="protein sequence ID" value="OWY27907.1"/>
    <property type="molecule type" value="Genomic_DNA"/>
</dbReference>
<comment type="cofactor">
    <cofactor evidence="1">
        <name>Mg(2+)</name>
        <dbReference type="ChEBI" id="CHEBI:18420"/>
    </cofactor>
</comment>
<sequence length="127" mass="14145">MYPVSIKGVVQAPDGRIVLLENERNEWELPGGRIEDGETPQQCLAREIDEELNLQVEVGALVDAWMFEVIPGKRVFIVAYRCTLAGVFTPQVSHEHKRVGLFAPETLPENLPEGYRLAIRACSGSGR</sequence>
<dbReference type="GO" id="GO:0016787">
    <property type="term" value="F:hydrolase activity"/>
    <property type="evidence" value="ECO:0007669"/>
    <property type="project" value="UniProtKB-KW"/>
</dbReference>
<proteinExistence type="inferred from homology"/>
<protein>
    <submittedName>
        <fullName evidence="5">NUDIX hydrolase</fullName>
    </submittedName>
</protein>
<keyword evidence="2 3" id="KW-0378">Hydrolase</keyword>
<organism evidence="5 6">
    <name type="scientific">Herbaspirillum robiniae</name>
    <dbReference type="NCBI Taxonomy" id="2014887"/>
    <lineage>
        <taxon>Bacteria</taxon>
        <taxon>Pseudomonadati</taxon>
        <taxon>Pseudomonadota</taxon>
        <taxon>Betaproteobacteria</taxon>
        <taxon>Burkholderiales</taxon>
        <taxon>Oxalobacteraceae</taxon>
        <taxon>Herbaspirillum</taxon>
    </lineage>
</organism>
<dbReference type="InterPro" id="IPR020084">
    <property type="entry name" value="NUDIX_hydrolase_CS"/>
</dbReference>
<dbReference type="CDD" id="cd04699">
    <property type="entry name" value="NUDIX_MutT_Nudt1"/>
    <property type="match status" value="1"/>
</dbReference>
<evidence type="ECO:0000256" key="1">
    <source>
        <dbReference type="ARBA" id="ARBA00001946"/>
    </source>
</evidence>
<accession>A0A246WNQ0</accession>
<dbReference type="AlphaFoldDB" id="A0A246WNQ0"/>
<comment type="caution">
    <text evidence="5">The sequence shown here is derived from an EMBL/GenBank/DDBJ whole genome shotgun (WGS) entry which is preliminary data.</text>
</comment>
<dbReference type="PRINTS" id="PR00502">
    <property type="entry name" value="NUDIXFAMILY"/>
</dbReference>